<comment type="similarity">
    <text evidence="1">Belongs to the eukaryotic ribosomal protein eS19 family.</text>
</comment>
<dbReference type="Pfam" id="PF01090">
    <property type="entry name" value="Ribosomal_S19e"/>
    <property type="match status" value="1"/>
</dbReference>
<keyword evidence="2" id="KW-0689">Ribosomal protein</keyword>
<evidence type="ECO:0008006" key="6">
    <source>
        <dbReference type="Google" id="ProtNLM"/>
    </source>
</evidence>
<evidence type="ECO:0000313" key="4">
    <source>
        <dbReference type="EMBL" id="GFH05838.1"/>
    </source>
</evidence>
<dbReference type="SMART" id="SM01413">
    <property type="entry name" value="Ribosomal_S19e"/>
    <property type="match status" value="1"/>
</dbReference>
<reference evidence="4 5" key="1">
    <citation type="submission" date="2020-02" db="EMBL/GenBank/DDBJ databases">
        <title>Draft genome sequence of Haematococcus lacustris strain NIES-144.</title>
        <authorList>
            <person name="Morimoto D."/>
            <person name="Nakagawa S."/>
            <person name="Yoshida T."/>
            <person name="Sawayama S."/>
        </authorList>
    </citation>
    <scope>NUCLEOTIDE SEQUENCE [LARGE SCALE GENOMIC DNA]</scope>
    <source>
        <strain evidence="4 5">NIES-144</strain>
    </source>
</reference>
<dbReference type="GO" id="GO:0003723">
    <property type="term" value="F:RNA binding"/>
    <property type="evidence" value="ECO:0007669"/>
    <property type="project" value="TreeGrafter"/>
</dbReference>
<dbReference type="GO" id="GO:0022627">
    <property type="term" value="C:cytosolic small ribosomal subunit"/>
    <property type="evidence" value="ECO:0007669"/>
    <property type="project" value="TreeGrafter"/>
</dbReference>
<dbReference type="Gene3D" id="1.10.10.10">
    <property type="entry name" value="Winged helix-like DNA-binding domain superfamily/Winged helix DNA-binding domain"/>
    <property type="match status" value="1"/>
</dbReference>
<keyword evidence="3" id="KW-0687">Ribonucleoprotein</keyword>
<dbReference type="EMBL" id="BLLF01000010">
    <property type="protein sequence ID" value="GFH05838.1"/>
    <property type="molecule type" value="Genomic_DNA"/>
</dbReference>
<dbReference type="AlphaFoldDB" id="A0A699YDA6"/>
<organism evidence="4 5">
    <name type="scientific">Haematococcus lacustris</name>
    <name type="common">Green alga</name>
    <name type="synonym">Haematococcus pluvialis</name>
    <dbReference type="NCBI Taxonomy" id="44745"/>
    <lineage>
        <taxon>Eukaryota</taxon>
        <taxon>Viridiplantae</taxon>
        <taxon>Chlorophyta</taxon>
        <taxon>core chlorophytes</taxon>
        <taxon>Chlorophyceae</taxon>
        <taxon>CS clade</taxon>
        <taxon>Chlamydomonadales</taxon>
        <taxon>Haematococcaceae</taxon>
        <taxon>Haematococcus</taxon>
    </lineage>
</organism>
<gene>
    <name evidence="4" type="ORF">HaLaN_00368</name>
</gene>
<dbReference type="InterPro" id="IPR036390">
    <property type="entry name" value="WH_DNA-bd_sf"/>
</dbReference>
<dbReference type="PANTHER" id="PTHR11710:SF0">
    <property type="entry name" value="40S RIBOSOMAL PROTEIN S19"/>
    <property type="match status" value="1"/>
</dbReference>
<dbReference type="FunFam" id="1.10.10.10:FF:000118">
    <property type="entry name" value="40S ribosomal protein S19"/>
    <property type="match status" value="1"/>
</dbReference>
<protein>
    <recommendedName>
        <fullName evidence="6">40S ribosomal protein S19</fullName>
    </recommendedName>
</protein>
<evidence type="ECO:0000256" key="3">
    <source>
        <dbReference type="ARBA" id="ARBA00023274"/>
    </source>
</evidence>
<evidence type="ECO:0000313" key="5">
    <source>
        <dbReference type="Proteomes" id="UP000485058"/>
    </source>
</evidence>
<dbReference type="SUPFAM" id="SSF46785">
    <property type="entry name" value="Winged helix' DNA-binding domain"/>
    <property type="match status" value="1"/>
</dbReference>
<dbReference type="PANTHER" id="PTHR11710">
    <property type="entry name" value="40S RIBOSOMAL PROTEIN S19"/>
    <property type="match status" value="1"/>
</dbReference>
<accession>A0A699YDA6</accession>
<dbReference type="InterPro" id="IPR001266">
    <property type="entry name" value="Ribosomal_eS19"/>
</dbReference>
<dbReference type="GO" id="GO:0006412">
    <property type="term" value="P:translation"/>
    <property type="evidence" value="ECO:0007669"/>
    <property type="project" value="InterPro"/>
</dbReference>
<keyword evidence="5" id="KW-1185">Reference proteome</keyword>
<dbReference type="Proteomes" id="UP000485058">
    <property type="component" value="Unassembled WGS sequence"/>
</dbReference>
<evidence type="ECO:0000256" key="2">
    <source>
        <dbReference type="ARBA" id="ARBA00022980"/>
    </source>
</evidence>
<dbReference type="GO" id="GO:0003735">
    <property type="term" value="F:structural constituent of ribosome"/>
    <property type="evidence" value="ECO:0007669"/>
    <property type="project" value="InterPro"/>
</dbReference>
<sequence length="150" mass="16661">MAAYKPTCVKDVSAEDFIKAYSAHLKSNDKLHLPTWVDVVKTGKFKELAPYDEDWYFVRAAAICRRLYNRPGIGIGRFQTLFGGRMHRGAAPEKFSKSSGGLVRHIMQSLEEIGILEKCTSIKGGRKLTASGQRDMDVIAGGIKAELEQL</sequence>
<comment type="caution">
    <text evidence="4">The sequence shown here is derived from an EMBL/GenBank/DDBJ whole genome shotgun (WGS) entry which is preliminary data.</text>
</comment>
<dbReference type="GO" id="GO:0000028">
    <property type="term" value="P:ribosomal small subunit assembly"/>
    <property type="evidence" value="ECO:0007669"/>
    <property type="project" value="TreeGrafter"/>
</dbReference>
<dbReference type="OrthoDB" id="428974at2759"/>
<proteinExistence type="inferred from homology"/>
<dbReference type="InterPro" id="IPR036388">
    <property type="entry name" value="WH-like_DNA-bd_sf"/>
</dbReference>
<evidence type="ECO:0000256" key="1">
    <source>
        <dbReference type="ARBA" id="ARBA00010014"/>
    </source>
</evidence>
<name>A0A699YDA6_HAELA</name>